<accession>A0A833SPX6</accession>
<dbReference type="EMBL" id="WSZM01000325">
    <property type="protein sequence ID" value="KAF4035308.1"/>
    <property type="molecule type" value="Genomic_DNA"/>
</dbReference>
<organism evidence="1 2">
    <name type="scientific">Phytophthora infestans</name>
    <name type="common">Potato late blight agent</name>
    <name type="synonym">Botrytis infestans</name>
    <dbReference type="NCBI Taxonomy" id="4787"/>
    <lineage>
        <taxon>Eukaryota</taxon>
        <taxon>Sar</taxon>
        <taxon>Stramenopiles</taxon>
        <taxon>Oomycota</taxon>
        <taxon>Peronosporomycetes</taxon>
        <taxon>Peronosporales</taxon>
        <taxon>Peronosporaceae</taxon>
        <taxon>Phytophthora</taxon>
    </lineage>
</organism>
<reference evidence="1" key="1">
    <citation type="submission" date="2020-04" db="EMBL/GenBank/DDBJ databases">
        <title>Hybrid Assembly of Korean Phytophthora infestans isolates.</title>
        <authorList>
            <person name="Prokchorchik M."/>
            <person name="Lee Y."/>
            <person name="Seo J."/>
            <person name="Cho J.-H."/>
            <person name="Park Y.-E."/>
            <person name="Jang D.-C."/>
            <person name="Im J.-S."/>
            <person name="Choi J.-G."/>
            <person name="Park H.-J."/>
            <person name="Lee G.-B."/>
            <person name="Lee Y.-G."/>
            <person name="Hong S.-Y."/>
            <person name="Cho K."/>
            <person name="Sohn K.H."/>
        </authorList>
    </citation>
    <scope>NUCLEOTIDE SEQUENCE</scope>
    <source>
        <strain evidence="1">KR_1_A1</strain>
    </source>
</reference>
<dbReference type="AlphaFoldDB" id="A0A833SPX6"/>
<evidence type="ECO:0000313" key="2">
    <source>
        <dbReference type="Proteomes" id="UP000602510"/>
    </source>
</evidence>
<keyword evidence="2" id="KW-1185">Reference proteome</keyword>
<sequence length="397" mass="43213">MKTGWRARPPSGIRSDHTFIKRGVKGKLRKGKTNISYLTGLIPQPPLPLRRSGSMQIAKPPMEKLAAYAATQRCQLGPAATEQDARVDGASVTAAQKAAHVGAASVAAAQQDNRVGAARVASINQCDTGAAATEPGAGVDANGGGDTATIEEEMEIGAEPGLDAFDRGFFMKDLRAENRLVPSMWMTSILVQCRPSDEEDFAFNQREDAEEAYVAEVESDPKVEDIGQVFWQNVPGGSYTTKTIALKLDAAALNDGRGATKSAAASGESSIVLLKLLWTMAPSRYDAFSRSRSKHMNGKLQHKLKTPRNTWRHHWQIEETKINSTTRGISSNRSAGYSYAMWAYGWLVQTLCCNENGAIHESQVIQTDTRFLHFTTSSRKPKTIDKTFQIQPVLPGS</sequence>
<protein>
    <submittedName>
        <fullName evidence="1">Uncharacterized protein</fullName>
    </submittedName>
</protein>
<comment type="caution">
    <text evidence="1">The sequence shown here is derived from an EMBL/GenBank/DDBJ whole genome shotgun (WGS) entry which is preliminary data.</text>
</comment>
<proteinExistence type="predicted"/>
<dbReference type="Proteomes" id="UP000602510">
    <property type="component" value="Unassembled WGS sequence"/>
</dbReference>
<name>A0A833SPX6_PHYIN</name>
<gene>
    <name evidence="1" type="ORF">GN244_ATG12714</name>
</gene>
<evidence type="ECO:0000313" key="1">
    <source>
        <dbReference type="EMBL" id="KAF4035308.1"/>
    </source>
</evidence>